<protein>
    <recommendedName>
        <fullName evidence="2">F-box domain-containing protein</fullName>
    </recommendedName>
</protein>
<proteinExistence type="predicted"/>
<dbReference type="Pfam" id="PF12937">
    <property type="entry name" value="F-box-like"/>
    <property type="match status" value="1"/>
</dbReference>
<name>A0A8H6I541_9AGAR</name>
<organism evidence="3 4">
    <name type="scientific">Ephemerocybe angulata</name>
    <dbReference type="NCBI Taxonomy" id="980116"/>
    <lineage>
        <taxon>Eukaryota</taxon>
        <taxon>Fungi</taxon>
        <taxon>Dikarya</taxon>
        <taxon>Basidiomycota</taxon>
        <taxon>Agaricomycotina</taxon>
        <taxon>Agaricomycetes</taxon>
        <taxon>Agaricomycetidae</taxon>
        <taxon>Agaricales</taxon>
        <taxon>Agaricineae</taxon>
        <taxon>Psathyrellaceae</taxon>
        <taxon>Ephemerocybe</taxon>
    </lineage>
</organism>
<sequence length="467" mass="53859">MFFHRRPEGQRATRPRRSLSETIKLTLSFLSSKSSPPPDPYGMPPSPRRIEGIGRPKQLRHRVRQHPDSNSDLHFIHRLPVEILALIFLAGSEDDIFFPVTISHVSRAWRQIALRTPTLWRRISLSPKERMWKERIRRARACSLDIQLLPIKTRSRGEPKHADLDPYSIQWHMHIVLPYINRWRSLEIVFPEFVPYLWKAALSRCCSRSGAQAPLIEDLKLLHRANEDPEAFTLFSGSAPRLRKATLNGIRLNWLPSLFAGLTYLDYTHHGFTAGHQAVHDVVDMLKVSSQLVDLRITFPRKPVVCLPCRQDAVRTQVCLPRLQTLQLRVEGKDIPFELARIATLLITPSLRSLRLIDQGRSYNSFASLKQFFYIYALPPSLNTVRIEHGWYDPRMVTPIAQSHSKVRQIIIKRSHQPEQVINLKPLSRTRKVSHNGKPVPATSSTNADWTSKGSHFGIQRLDVQYF</sequence>
<evidence type="ECO:0000313" key="3">
    <source>
        <dbReference type="EMBL" id="KAF6757531.1"/>
    </source>
</evidence>
<evidence type="ECO:0000256" key="1">
    <source>
        <dbReference type="SAM" id="MobiDB-lite"/>
    </source>
</evidence>
<dbReference type="SUPFAM" id="SSF81383">
    <property type="entry name" value="F-box domain"/>
    <property type="match status" value="1"/>
</dbReference>
<dbReference type="PROSITE" id="PS50181">
    <property type="entry name" value="FBOX"/>
    <property type="match status" value="1"/>
</dbReference>
<accession>A0A8H6I541</accession>
<dbReference type="EMBL" id="JACGCI010000022">
    <property type="protein sequence ID" value="KAF6757531.1"/>
    <property type="molecule type" value="Genomic_DNA"/>
</dbReference>
<comment type="caution">
    <text evidence="3">The sequence shown here is derived from an EMBL/GenBank/DDBJ whole genome shotgun (WGS) entry which is preliminary data.</text>
</comment>
<dbReference type="InterPro" id="IPR036047">
    <property type="entry name" value="F-box-like_dom_sf"/>
</dbReference>
<dbReference type="Proteomes" id="UP000521943">
    <property type="component" value="Unassembled WGS sequence"/>
</dbReference>
<dbReference type="Gene3D" id="1.20.1280.50">
    <property type="match status" value="1"/>
</dbReference>
<evidence type="ECO:0000259" key="2">
    <source>
        <dbReference type="PROSITE" id="PS50181"/>
    </source>
</evidence>
<dbReference type="OrthoDB" id="3181259at2759"/>
<keyword evidence="4" id="KW-1185">Reference proteome</keyword>
<reference evidence="3 4" key="1">
    <citation type="submission" date="2020-07" db="EMBL/GenBank/DDBJ databases">
        <title>Comparative genomics of pyrophilous fungi reveals a link between fire events and developmental genes.</title>
        <authorList>
            <consortium name="DOE Joint Genome Institute"/>
            <person name="Steindorff A.S."/>
            <person name="Carver A."/>
            <person name="Calhoun S."/>
            <person name="Stillman K."/>
            <person name="Liu H."/>
            <person name="Lipzen A."/>
            <person name="Pangilinan J."/>
            <person name="Labutti K."/>
            <person name="Bruns T.D."/>
            <person name="Grigoriev I.V."/>
        </authorList>
    </citation>
    <scope>NUCLEOTIDE SEQUENCE [LARGE SCALE GENOMIC DNA]</scope>
    <source>
        <strain evidence="3 4">CBS 144469</strain>
    </source>
</reference>
<dbReference type="InterPro" id="IPR001810">
    <property type="entry name" value="F-box_dom"/>
</dbReference>
<evidence type="ECO:0000313" key="4">
    <source>
        <dbReference type="Proteomes" id="UP000521943"/>
    </source>
</evidence>
<dbReference type="AlphaFoldDB" id="A0A8H6I541"/>
<feature type="region of interest" description="Disordered" evidence="1">
    <location>
        <begin position="431"/>
        <end position="450"/>
    </location>
</feature>
<gene>
    <name evidence="3" type="ORF">DFP72DRAFT_891388</name>
</gene>
<feature type="domain" description="F-box" evidence="2">
    <location>
        <begin position="73"/>
        <end position="123"/>
    </location>
</feature>